<feature type="signal peptide" evidence="3">
    <location>
        <begin position="1"/>
        <end position="22"/>
    </location>
</feature>
<organism evidence="7 8">
    <name type="scientific">Megasphaera micronuciformis F0359</name>
    <dbReference type="NCBI Taxonomy" id="706434"/>
    <lineage>
        <taxon>Bacteria</taxon>
        <taxon>Bacillati</taxon>
        <taxon>Bacillota</taxon>
        <taxon>Negativicutes</taxon>
        <taxon>Veillonellales</taxon>
        <taxon>Veillonellaceae</taxon>
        <taxon>Megasphaera</taxon>
    </lineage>
</organism>
<dbReference type="EMBL" id="AECS01000037">
    <property type="protein sequence ID" value="EFQ04094.1"/>
    <property type="molecule type" value="Genomic_DNA"/>
</dbReference>
<dbReference type="GO" id="GO:0046677">
    <property type="term" value="P:response to antibiotic"/>
    <property type="evidence" value="ECO:0007669"/>
    <property type="project" value="TreeGrafter"/>
</dbReference>
<keyword evidence="8" id="KW-1185">Reference proteome</keyword>
<dbReference type="Gene3D" id="2.40.30.170">
    <property type="match status" value="1"/>
</dbReference>
<dbReference type="HOGENOM" id="CLU_018816_2_1_9"/>
<feature type="domain" description="Multidrug resistance protein MdtA-like C-terminal permuted SH3" evidence="6">
    <location>
        <begin position="298"/>
        <end position="358"/>
    </location>
</feature>
<feature type="domain" description="Multidrug resistance protein MdtA-like beta-barrel" evidence="5">
    <location>
        <begin position="207"/>
        <end position="288"/>
    </location>
</feature>
<keyword evidence="3" id="KW-0732">Signal</keyword>
<dbReference type="Gene3D" id="2.40.50.100">
    <property type="match status" value="1"/>
</dbReference>
<dbReference type="AlphaFoldDB" id="E2ZCA7"/>
<comment type="similarity">
    <text evidence="2">Belongs to the membrane fusion protein (MFP) (TC 8.A.1) family.</text>
</comment>
<dbReference type="SUPFAM" id="SSF111369">
    <property type="entry name" value="HlyD-like secretion proteins"/>
    <property type="match status" value="1"/>
</dbReference>
<dbReference type="Pfam" id="PF25967">
    <property type="entry name" value="RND-MFP_C"/>
    <property type="match status" value="1"/>
</dbReference>
<dbReference type="Gene3D" id="2.40.420.20">
    <property type="match status" value="1"/>
</dbReference>
<accession>E2ZCA7</accession>
<dbReference type="Pfam" id="PF25917">
    <property type="entry name" value="BSH_RND"/>
    <property type="match status" value="1"/>
</dbReference>
<dbReference type="GO" id="GO:0005886">
    <property type="term" value="C:plasma membrane"/>
    <property type="evidence" value="ECO:0007669"/>
    <property type="project" value="TreeGrafter"/>
</dbReference>
<evidence type="ECO:0000259" key="5">
    <source>
        <dbReference type="Pfam" id="PF25944"/>
    </source>
</evidence>
<dbReference type="Gene3D" id="1.10.287.470">
    <property type="entry name" value="Helix hairpin bin"/>
    <property type="match status" value="1"/>
</dbReference>
<dbReference type="Proteomes" id="UP000003195">
    <property type="component" value="Unassembled WGS sequence"/>
</dbReference>
<dbReference type="GO" id="GO:0030313">
    <property type="term" value="C:cell envelope"/>
    <property type="evidence" value="ECO:0007669"/>
    <property type="project" value="UniProtKB-SubCell"/>
</dbReference>
<reference evidence="7 8" key="1">
    <citation type="submission" date="2010-08" db="EMBL/GenBank/DDBJ databases">
        <authorList>
            <person name="Weinstock G."/>
            <person name="Sodergren E."/>
            <person name="Clifton S."/>
            <person name="Fulton L."/>
            <person name="Fulton B."/>
            <person name="Courtney L."/>
            <person name="Fronick C."/>
            <person name="Harrison M."/>
            <person name="Strong C."/>
            <person name="Farmer C."/>
            <person name="Delahaunty K."/>
            <person name="Markovic C."/>
            <person name="Hall O."/>
            <person name="Minx P."/>
            <person name="Tomlinson C."/>
            <person name="Mitreva M."/>
            <person name="Hou S."/>
            <person name="Chen J."/>
            <person name="Wollam A."/>
            <person name="Pepin K.H."/>
            <person name="Johnson M."/>
            <person name="Bhonagiri V."/>
            <person name="Zhang X."/>
            <person name="Suruliraj S."/>
            <person name="Warren W."/>
            <person name="Chinwalla A."/>
            <person name="Mardis E.R."/>
            <person name="Wilson R.K."/>
        </authorList>
    </citation>
    <scope>NUCLEOTIDE SEQUENCE [LARGE SCALE GENOMIC DNA]</scope>
    <source>
        <strain evidence="7 8">F0359</strain>
    </source>
</reference>
<dbReference type="InterPro" id="IPR006143">
    <property type="entry name" value="RND_pump_MFP"/>
</dbReference>
<dbReference type="InterPro" id="IPR058626">
    <property type="entry name" value="MdtA-like_b-barrel"/>
</dbReference>
<dbReference type="RefSeq" id="WP_006942424.1">
    <property type="nucleotide sequence ID" value="NZ_GL538208.1"/>
</dbReference>
<name>E2ZCA7_9FIRM</name>
<dbReference type="eggNOG" id="COG0845">
    <property type="taxonomic scope" value="Bacteria"/>
</dbReference>
<dbReference type="Pfam" id="PF25944">
    <property type="entry name" value="Beta-barrel_RND"/>
    <property type="match status" value="1"/>
</dbReference>
<comment type="caution">
    <text evidence="7">The sequence shown here is derived from an EMBL/GenBank/DDBJ whole genome shotgun (WGS) entry which is preliminary data.</text>
</comment>
<comment type="subcellular location">
    <subcellularLocation>
        <location evidence="1">Cell envelope</location>
    </subcellularLocation>
</comment>
<feature type="chain" id="PRO_5038922351" evidence="3">
    <location>
        <begin position="23"/>
        <end position="385"/>
    </location>
</feature>
<evidence type="ECO:0000256" key="3">
    <source>
        <dbReference type="SAM" id="SignalP"/>
    </source>
</evidence>
<dbReference type="STRING" id="706434.HMPREF9429_01279"/>
<dbReference type="PROSITE" id="PS51257">
    <property type="entry name" value="PROKAR_LIPOPROTEIN"/>
    <property type="match status" value="1"/>
</dbReference>
<dbReference type="InterPro" id="IPR058627">
    <property type="entry name" value="MdtA-like_C"/>
</dbReference>
<sequence length="385" mass="40666">MRSKCKGLAVSLLAIAVAAAIAGCGGNTGGEKQPVAVNTYKIVAEDTIVPAEYSGVVAATDKVPVMPKVSGRVLEKYVQGGQAVAEGQPLFRLDSRSYQAALNAAKAGQAQAAANLANQELNLRRYQTLADEDAIAMQTVTDQEAATAQQNAVLQAQEAQVAAAQDNMDDTIVYAPFSGTLNVDDVPIGTFATAGGTALVTISSNNPVFVDFTISEAEYLEMVKSGAGNPTSWGDHLKLRLSDGSVYAYEGHIAQVNHGMNGNSGAIVVRAVFDNPENVLLPGMYATVVSDAQVKRKAITVPQRAVQQTLGKYFISVIDENGEAKQKEVKVGPQIGKFWLITDGLQDNDIIIVDGYQKANGAKLNQHLLTKDDILNPSADDGQSK</sequence>
<dbReference type="PANTHER" id="PTHR30158">
    <property type="entry name" value="ACRA/E-RELATED COMPONENT OF DRUG EFFLUX TRANSPORTER"/>
    <property type="match status" value="1"/>
</dbReference>
<dbReference type="OrthoDB" id="9801814at2"/>
<evidence type="ECO:0000259" key="4">
    <source>
        <dbReference type="Pfam" id="PF25917"/>
    </source>
</evidence>
<proteinExistence type="inferred from homology"/>
<evidence type="ECO:0000313" key="7">
    <source>
        <dbReference type="EMBL" id="EFQ04094.1"/>
    </source>
</evidence>
<evidence type="ECO:0000313" key="8">
    <source>
        <dbReference type="Proteomes" id="UP000003195"/>
    </source>
</evidence>
<dbReference type="GO" id="GO:0022857">
    <property type="term" value="F:transmembrane transporter activity"/>
    <property type="evidence" value="ECO:0007669"/>
    <property type="project" value="InterPro"/>
</dbReference>
<dbReference type="InterPro" id="IPR058625">
    <property type="entry name" value="MdtA-like_BSH"/>
</dbReference>
<evidence type="ECO:0000259" key="6">
    <source>
        <dbReference type="Pfam" id="PF25967"/>
    </source>
</evidence>
<dbReference type="NCBIfam" id="TIGR01730">
    <property type="entry name" value="RND_mfp"/>
    <property type="match status" value="1"/>
</dbReference>
<evidence type="ECO:0000256" key="1">
    <source>
        <dbReference type="ARBA" id="ARBA00004196"/>
    </source>
</evidence>
<gene>
    <name evidence="7" type="ORF">HMPREF9429_01279</name>
</gene>
<protein>
    <submittedName>
        <fullName evidence="7">Efflux transporter, RND family, MFP subunit</fullName>
    </submittedName>
</protein>
<evidence type="ECO:0000256" key="2">
    <source>
        <dbReference type="ARBA" id="ARBA00009477"/>
    </source>
</evidence>
<feature type="domain" description="Multidrug resistance protein MdtA-like barrel-sandwich hybrid" evidence="4">
    <location>
        <begin position="62"/>
        <end position="198"/>
    </location>
</feature>